<keyword evidence="3" id="KW-1185">Reference proteome</keyword>
<gene>
    <name evidence="2" type="ORF">CUTER_10890</name>
</gene>
<keyword evidence="1" id="KW-0472">Membrane</keyword>
<name>A0A0G3HFT0_9CORY</name>
<keyword evidence="1" id="KW-1133">Transmembrane helix</keyword>
<dbReference type="AlphaFoldDB" id="A0A0G3HFT0"/>
<feature type="transmembrane region" description="Helical" evidence="1">
    <location>
        <begin position="47"/>
        <end position="73"/>
    </location>
</feature>
<protein>
    <submittedName>
        <fullName evidence="2">Uncharacterized protein</fullName>
    </submittedName>
</protein>
<sequence length="156" mass="17512">MHPENDLEDDADYANLYRPAPRDADELADSEDPLTHRDRNRASTRQAVTYAIVAVATTLLFGLLLGVVFRFLAGPEQCEAFGGRLLCTPRLQTLWAVVVSLPPIGFLIGAMVIMVRKLRAYLRWRPWMGAFWVLLPFTMWVLTVTVQVGLAQRGAL</sequence>
<evidence type="ECO:0000313" key="3">
    <source>
        <dbReference type="Proteomes" id="UP000035548"/>
    </source>
</evidence>
<feature type="transmembrane region" description="Helical" evidence="1">
    <location>
        <begin position="93"/>
        <end position="115"/>
    </location>
</feature>
<dbReference type="Proteomes" id="UP000035548">
    <property type="component" value="Chromosome"/>
</dbReference>
<feature type="transmembrane region" description="Helical" evidence="1">
    <location>
        <begin position="127"/>
        <end position="150"/>
    </location>
</feature>
<dbReference type="PATRIC" id="fig|1072256.5.peg.2142"/>
<reference evidence="3" key="2">
    <citation type="submission" date="2015-05" db="EMBL/GenBank/DDBJ databases">
        <title>Complete genome sequence of Corynebacterium uterequi DSM 45634, isolated from the uterus of a maiden mare.</title>
        <authorList>
            <person name="Ruckert C."/>
            <person name="Albersmeier A."/>
            <person name="Winkler A."/>
            <person name="Tauch A."/>
        </authorList>
    </citation>
    <scope>NUCLEOTIDE SEQUENCE [LARGE SCALE GENOMIC DNA]</scope>
    <source>
        <strain evidence="3">DSM 45634</strain>
    </source>
</reference>
<dbReference type="EMBL" id="CP011546">
    <property type="protein sequence ID" value="AKK12139.1"/>
    <property type="molecule type" value="Genomic_DNA"/>
</dbReference>
<dbReference type="KEGG" id="cut:CUTER_10890"/>
<reference evidence="2 3" key="1">
    <citation type="journal article" date="2015" name="Genome Announc.">
        <title>Virulence Factor Genes Detected in the Complete Genome Sequence of Corynebacterium uterequi DSM 45634, Isolated from the Uterus of a Maiden Mare.</title>
        <authorList>
            <person name="Ruckert C."/>
            <person name="Kriete M."/>
            <person name="Jaenicke S."/>
            <person name="Winkler A."/>
            <person name="Tauch A."/>
        </authorList>
    </citation>
    <scope>NUCLEOTIDE SEQUENCE [LARGE SCALE GENOMIC DNA]</scope>
    <source>
        <strain evidence="2 3">DSM 45634</strain>
    </source>
</reference>
<evidence type="ECO:0000256" key="1">
    <source>
        <dbReference type="SAM" id="Phobius"/>
    </source>
</evidence>
<dbReference type="RefSeq" id="WP_047260403.1">
    <property type="nucleotide sequence ID" value="NZ_CP011546.1"/>
</dbReference>
<dbReference type="OrthoDB" id="4774281at2"/>
<organism evidence="2 3">
    <name type="scientific">Corynebacterium uterequi</name>
    <dbReference type="NCBI Taxonomy" id="1072256"/>
    <lineage>
        <taxon>Bacteria</taxon>
        <taxon>Bacillati</taxon>
        <taxon>Actinomycetota</taxon>
        <taxon>Actinomycetes</taxon>
        <taxon>Mycobacteriales</taxon>
        <taxon>Corynebacteriaceae</taxon>
        <taxon>Corynebacterium</taxon>
    </lineage>
</organism>
<accession>A0A0G3HFT0</accession>
<dbReference type="STRING" id="1072256.CUTER_10890"/>
<keyword evidence="1" id="KW-0812">Transmembrane</keyword>
<evidence type="ECO:0000313" key="2">
    <source>
        <dbReference type="EMBL" id="AKK12139.1"/>
    </source>
</evidence>
<proteinExistence type="predicted"/>